<dbReference type="InterPro" id="IPR008780">
    <property type="entry name" value="Plasmodium_Vir"/>
</dbReference>
<gene>
    <name evidence="1" type="ORF">PVP01_0006410</name>
</gene>
<dbReference type="VEuPathDB" id="PlasmoDB:PVP01_0006410"/>
<name>A0A565A6V5_PLAVI</name>
<reference evidence="1" key="1">
    <citation type="submission" date="2016-07" db="EMBL/GenBank/DDBJ databases">
        <authorList>
            <consortium name="Pathogen Informatics"/>
        </authorList>
    </citation>
    <scope>NUCLEOTIDE SEQUENCE</scope>
</reference>
<organism evidence="1">
    <name type="scientific">Plasmodium vivax</name>
    <name type="common">malaria parasite P. vivax</name>
    <dbReference type="NCBI Taxonomy" id="5855"/>
    <lineage>
        <taxon>Eukaryota</taxon>
        <taxon>Sar</taxon>
        <taxon>Alveolata</taxon>
        <taxon>Apicomplexa</taxon>
        <taxon>Aconoidasida</taxon>
        <taxon>Haemosporida</taxon>
        <taxon>Plasmodiidae</taxon>
        <taxon>Plasmodium</taxon>
        <taxon>Plasmodium (Plasmodium)</taxon>
    </lineage>
</organism>
<dbReference type="OrthoDB" id="389504at2759"/>
<dbReference type="AlphaFoldDB" id="A0A565A6V5"/>
<accession>A0A565A6V5</accession>
<dbReference type="Pfam" id="PF05795">
    <property type="entry name" value="Plasmodium_Vir"/>
    <property type="match status" value="1"/>
</dbReference>
<dbReference type="VEuPathDB" id="PlasmoDB:PVPAM_010010900"/>
<dbReference type="Proteomes" id="UP000220605">
    <property type="component" value="Unassembled WGS sequence"/>
</dbReference>
<protein>
    <submittedName>
        <fullName evidence="1">VIR protein</fullName>
    </submittedName>
</protein>
<sequence>MVECSPSNNEYLDYKCYNKLHNYFTNDAIFKKNEEKLGIISKKVNIKQYNSNKQKQIFNKLYEYLGGNSVFMYQDQTECCKYINYWLNDNVQKDLLPLYSETKFNILQDIVNLYNENNSSNKRCISKIHYIDGTYVRKMGALYDLYDKYNYLINYQSWYRYKECDVLEQASRFFYDNMNVYGDNDNNFVIRLKEFKDLIDKIVPNYKCSRDHKTYFIIPERFSEPKVREPENQDKTHETSAHQLVSLSEREKQQILDSNGQSSDSEVNLLSETVMLRREDEASGDSRLVTGTLLQEDLVGYSQLNHSLDGRHAVGEKSMEGRYSVKGSLSERRDSVNVRHLHEGEHNDFLQDRNLFNLRGHTSATDSLRLQNTLGQQIDDPGLLGKMKTALSTMVESVDPGPVLGVSGGMGVLFVLFKYTPVGSFFGGRRGRNHRIPGSFAGHFPAEFQAFQEDGGYIGYSPMNMHFQAE</sequence>
<dbReference type="EMBL" id="FLZR02000020">
    <property type="protein sequence ID" value="VUZ99928.1"/>
    <property type="molecule type" value="Genomic_DNA"/>
</dbReference>
<proteinExistence type="predicted"/>
<evidence type="ECO:0000313" key="1">
    <source>
        <dbReference type="EMBL" id="VUZ99928.1"/>
    </source>
</evidence>
<dbReference type="VEuPathDB" id="PlasmoDB:PVW1_120014300"/>